<dbReference type="InterPro" id="IPR001466">
    <property type="entry name" value="Beta-lactam-related"/>
</dbReference>
<dbReference type="EMBL" id="CAEZSR010000123">
    <property type="protein sequence ID" value="CAB4576349.1"/>
    <property type="molecule type" value="Genomic_DNA"/>
</dbReference>
<dbReference type="InterPro" id="IPR012338">
    <property type="entry name" value="Beta-lactam/transpept-like"/>
</dbReference>
<proteinExistence type="predicted"/>
<dbReference type="Pfam" id="PF00144">
    <property type="entry name" value="Beta-lactamase"/>
    <property type="match status" value="1"/>
</dbReference>
<dbReference type="InterPro" id="IPR050789">
    <property type="entry name" value="Diverse_Enzym_Activities"/>
</dbReference>
<dbReference type="PANTHER" id="PTHR43283:SF15">
    <property type="entry name" value="CONSERVED PROTEIN"/>
    <property type="match status" value="1"/>
</dbReference>
<evidence type="ECO:0000313" key="2">
    <source>
        <dbReference type="EMBL" id="CAB4576349.1"/>
    </source>
</evidence>
<dbReference type="AlphaFoldDB" id="A0A6J6ELS1"/>
<dbReference type="Gene3D" id="3.40.710.10">
    <property type="entry name" value="DD-peptidase/beta-lactamase superfamily"/>
    <property type="match status" value="1"/>
</dbReference>
<dbReference type="PANTHER" id="PTHR43283">
    <property type="entry name" value="BETA-LACTAMASE-RELATED"/>
    <property type="match status" value="1"/>
</dbReference>
<protein>
    <submittedName>
        <fullName evidence="2">Unannotated protein</fullName>
    </submittedName>
</protein>
<organism evidence="2">
    <name type="scientific">freshwater metagenome</name>
    <dbReference type="NCBI Taxonomy" id="449393"/>
    <lineage>
        <taxon>unclassified sequences</taxon>
        <taxon>metagenomes</taxon>
        <taxon>ecological metagenomes</taxon>
    </lineage>
</organism>
<accession>A0A6J6ELS1</accession>
<dbReference type="SUPFAM" id="SSF56601">
    <property type="entry name" value="beta-lactamase/transpeptidase-like"/>
    <property type="match status" value="1"/>
</dbReference>
<reference evidence="2" key="1">
    <citation type="submission" date="2020-05" db="EMBL/GenBank/DDBJ databases">
        <authorList>
            <person name="Chiriac C."/>
            <person name="Salcher M."/>
            <person name="Ghai R."/>
            <person name="Kavagutti S V."/>
        </authorList>
    </citation>
    <scope>NUCLEOTIDE SEQUENCE</scope>
</reference>
<gene>
    <name evidence="2" type="ORF">UFOPK1493_02735</name>
</gene>
<evidence type="ECO:0000259" key="1">
    <source>
        <dbReference type="Pfam" id="PF00144"/>
    </source>
</evidence>
<sequence length="297" mass="30643">MTALDLVDTWPVPHVSAASIVVAPGTVPVVVTHGDPYHSYRLASISKPMTAWAALVAVEEGIVSLDDPVGQPSCTLRHLLAHAGGYPFDGRDPISAPGKRRIYSNGGIELAADHVAAAAGMPFAQYLAEAVFQPLGMTASELRGSPAYAVWSTLADTVCFALELITPTLLSPATAASAVAPVFGGLRGVVPGVGTYDDCVWGLGVEIRGTKQPHWTGSRNSTGAFGHFGGAGTLLWVDLGAVHDRAVACVALTDRPFDEWAADALRLWPQLSDAVIAEASAAAGPAGAITGTVTEGR</sequence>
<feature type="domain" description="Beta-lactamase-related" evidence="1">
    <location>
        <begin position="38"/>
        <end position="259"/>
    </location>
</feature>
<name>A0A6J6ELS1_9ZZZZ</name>